<proteinExistence type="predicted"/>
<name>A0ABP1ZB48_9GAMM</name>
<comment type="caution">
    <text evidence="1">The sequence shown here is derived from an EMBL/GenBank/DDBJ whole genome shotgun (WGS) entry which is preliminary data.</text>
</comment>
<keyword evidence="2" id="KW-1185">Reference proteome</keyword>
<accession>A0ABP1ZB48</accession>
<protein>
    <submittedName>
        <fullName evidence="1">Uncharacterized protein</fullName>
    </submittedName>
</protein>
<gene>
    <name evidence="1" type="ORF">ERS008478_01494</name>
</gene>
<organism evidence="1 2">
    <name type="scientific">Yersinia wautersii</name>
    <dbReference type="NCBI Taxonomy" id="1341643"/>
    <lineage>
        <taxon>Bacteria</taxon>
        <taxon>Pseudomonadati</taxon>
        <taxon>Pseudomonadota</taxon>
        <taxon>Gammaproteobacteria</taxon>
        <taxon>Enterobacterales</taxon>
        <taxon>Yersiniaceae</taxon>
        <taxon>Yersinia</taxon>
    </lineage>
</organism>
<evidence type="ECO:0000313" key="1">
    <source>
        <dbReference type="EMBL" id="CRG49950.1"/>
    </source>
</evidence>
<evidence type="ECO:0000313" key="2">
    <source>
        <dbReference type="Proteomes" id="UP000047420"/>
    </source>
</evidence>
<sequence length="56" mass="6507">MSVLSHRFEIYSKEKDVIRHVIALWWLTRIDPLIKLIFLAHHQIGLDLALPGMTLG</sequence>
<dbReference type="Proteomes" id="UP000047420">
    <property type="component" value="Unassembled WGS sequence"/>
</dbReference>
<dbReference type="EMBL" id="CVMG01000009">
    <property type="protein sequence ID" value="CRG49950.1"/>
    <property type="molecule type" value="Genomic_DNA"/>
</dbReference>
<reference evidence="1 2" key="1">
    <citation type="submission" date="2015-03" db="EMBL/GenBank/DDBJ databases">
        <authorList>
            <consortium name="Pathogen Informatics"/>
            <person name="Murphy D."/>
        </authorList>
    </citation>
    <scope>NUCLEOTIDE SEQUENCE [LARGE SCALE GENOMIC DNA]</scope>
    <source>
        <strain evidence="1 2">WP-931201</strain>
    </source>
</reference>